<organism evidence="2 3">
    <name type="scientific">Flavobacterium pokkalii</name>
    <dbReference type="NCBI Taxonomy" id="1940408"/>
    <lineage>
        <taxon>Bacteria</taxon>
        <taxon>Pseudomonadati</taxon>
        <taxon>Bacteroidota</taxon>
        <taxon>Flavobacteriia</taxon>
        <taxon>Flavobacteriales</taxon>
        <taxon>Flavobacteriaceae</taxon>
        <taxon>Flavobacterium</taxon>
    </lineage>
</organism>
<keyword evidence="1" id="KW-1133">Transmembrane helix</keyword>
<proteinExistence type="predicted"/>
<keyword evidence="1" id="KW-0812">Transmembrane</keyword>
<feature type="transmembrane region" description="Helical" evidence="1">
    <location>
        <begin position="107"/>
        <end position="125"/>
    </location>
</feature>
<dbReference type="RefSeq" id="WP_188221634.1">
    <property type="nucleotide sequence ID" value="NZ_NASZ01000035.1"/>
</dbReference>
<name>A0ABR7UVB0_9FLAO</name>
<sequence>MINKTDIKKLVIEHKKSTLKNHWKDAFFRNTIKYSGEIKSNQILLWRSSEFLRGYYPIYILNFDRNENLKEIKIEKNPYHKYSEKFTFIFFLILVILLAIFENLQTSLIFATGLSVIIFLLQLILSKARKYETNLLTKELKDTIQNIEQKKNPELIIESEEEENEFTTPKFFTRLFLYPFCIFFIWFFITYLSPKEMNIKIFIGIGIVLTYLISDLILLFKKKSKSKSVRVEN</sequence>
<protein>
    <submittedName>
        <fullName evidence="2">Uncharacterized protein</fullName>
    </submittedName>
</protein>
<comment type="caution">
    <text evidence="2">The sequence shown here is derived from an EMBL/GenBank/DDBJ whole genome shotgun (WGS) entry which is preliminary data.</text>
</comment>
<feature type="transmembrane region" description="Helical" evidence="1">
    <location>
        <begin position="82"/>
        <end position="101"/>
    </location>
</feature>
<keyword evidence="3" id="KW-1185">Reference proteome</keyword>
<evidence type="ECO:0000256" key="1">
    <source>
        <dbReference type="SAM" id="Phobius"/>
    </source>
</evidence>
<dbReference type="Proteomes" id="UP000661715">
    <property type="component" value="Unassembled WGS sequence"/>
</dbReference>
<feature type="transmembrane region" description="Helical" evidence="1">
    <location>
        <begin position="199"/>
        <end position="220"/>
    </location>
</feature>
<reference evidence="2 3" key="1">
    <citation type="journal article" date="2020" name="Microbiol. Res.">
        <title>Flavobacterium pokkalii sp. nov., a novel plant growth promoting native rhizobacteria isolated from pokkali rice grown in coastal saline affected agricultural regions of southern India, Kerala.</title>
        <authorList>
            <person name="Menon R.R."/>
            <person name="Kumari S."/>
            <person name="Viver T."/>
            <person name="Rameshkumar N."/>
        </authorList>
    </citation>
    <scope>NUCLEOTIDE SEQUENCE [LARGE SCALE GENOMIC DNA]</scope>
    <source>
        <strain evidence="2 3">L1I52</strain>
    </source>
</reference>
<evidence type="ECO:0000313" key="2">
    <source>
        <dbReference type="EMBL" id="MBD0726639.1"/>
    </source>
</evidence>
<gene>
    <name evidence="2" type="ORF">B6A10_15825</name>
</gene>
<keyword evidence="1" id="KW-0472">Membrane</keyword>
<evidence type="ECO:0000313" key="3">
    <source>
        <dbReference type="Proteomes" id="UP000661715"/>
    </source>
</evidence>
<feature type="transmembrane region" description="Helical" evidence="1">
    <location>
        <begin position="175"/>
        <end position="193"/>
    </location>
</feature>
<accession>A0ABR7UVB0</accession>
<dbReference type="EMBL" id="NASZ01000035">
    <property type="protein sequence ID" value="MBD0726639.1"/>
    <property type="molecule type" value="Genomic_DNA"/>
</dbReference>